<keyword evidence="2" id="KW-1185">Reference proteome</keyword>
<dbReference type="Proteomes" id="UP001056576">
    <property type="component" value="Segment"/>
</dbReference>
<proteinExistence type="predicted"/>
<dbReference type="Gene3D" id="3.30.2000.20">
    <property type="match status" value="1"/>
</dbReference>
<organism evidence="1 2">
    <name type="scientific">Brevundimonas phage vB_BpoS-Kikimora</name>
    <dbReference type="NCBI Taxonomy" id="2948601"/>
    <lineage>
        <taxon>Viruses</taxon>
        <taxon>Duplodnaviria</taxon>
        <taxon>Heunggongvirae</taxon>
        <taxon>Uroviricota</taxon>
        <taxon>Caudoviricetes</taxon>
        <taxon>Jeanschmidtviridae</taxon>
        <taxon>Kikimoravirus</taxon>
        <taxon>Kikimoravirus kikimora</taxon>
    </lineage>
</organism>
<accession>A0A9E7MSA0</accession>
<evidence type="ECO:0000313" key="1">
    <source>
        <dbReference type="EMBL" id="USN15493.1"/>
    </source>
</evidence>
<gene>
    <name evidence="1" type="ORF">KIKIMORA_03510</name>
</gene>
<dbReference type="EMBL" id="ON529857">
    <property type="protein sequence ID" value="USN15493.1"/>
    <property type="molecule type" value="Genomic_DNA"/>
</dbReference>
<sequence>MNPFDSLRRVLTSKALAAANAAGLAGRIEMPNSEFKKPPNKEMYASFWYKTGGSRQAELGGRRGFELTVGIYQFDILVPEKTGDGPGLRAADYLRARFNRREWMVEPDGYLKMLVSNVKTPFDGAQNGYWRIIVDGTFHYYYRDPNADDFRD</sequence>
<evidence type="ECO:0000313" key="2">
    <source>
        <dbReference type="Proteomes" id="UP001056576"/>
    </source>
</evidence>
<protein>
    <submittedName>
        <fullName evidence="1">Uncharacterized protein</fullName>
    </submittedName>
</protein>
<name>A0A9E7MSA0_9CAUD</name>
<reference evidence="1 2" key="1">
    <citation type="submission" date="2022-05" db="EMBL/GenBank/DDBJ databases">
        <authorList>
            <person name="Friedrich I."/>
            <person name="Poehlein A."/>
            <person name="Schneider D."/>
            <person name="Hertel R."/>
            <person name="Daniel R."/>
        </authorList>
    </citation>
    <scope>NUCLEOTIDE SEQUENCE [LARGE SCALE GENOMIC DNA]</scope>
</reference>